<gene>
    <name evidence="10" type="primary">trxB</name>
    <name evidence="10" type="ORF">PATL70BA_1546</name>
</gene>
<dbReference type="InterPro" id="IPR036188">
    <property type="entry name" value="FAD/NAD-bd_sf"/>
</dbReference>
<evidence type="ECO:0000256" key="8">
    <source>
        <dbReference type="RuleBase" id="RU003881"/>
    </source>
</evidence>
<organism evidence="10 11">
    <name type="scientific">Petrocella atlantisensis</name>
    <dbReference type="NCBI Taxonomy" id="2173034"/>
    <lineage>
        <taxon>Bacteria</taxon>
        <taxon>Bacillati</taxon>
        <taxon>Bacillota</taxon>
        <taxon>Clostridia</taxon>
        <taxon>Lachnospirales</taxon>
        <taxon>Vallitaleaceae</taxon>
        <taxon>Petrocella</taxon>
    </lineage>
</organism>
<keyword evidence="5" id="KW-1015">Disulfide bond</keyword>
<sequence>MENVLDLIIVGAGPAGIAAAIYASRAKLSFVILEKAFTGGQIVNTYEIENYPGIKATSGFELSNMFREHAETLDVEFLSEEVSEIITDGPIKKVITNDGTYEARTIILATGASWKKLGAKGEDKFSGMGVSYCATCDGAFYRDKVTAVVGGGDVAVEDAIYLSRLCKKVYLIHRRDELRAVKVLQEHLFKIENIEIIWDSEVAEIIGDQMVEKIHVKNRLTDEEQMIEVSGVFIAVGSDPNSGLVLDQVETDLKGWIKTNEDCATSVPGVFAAGDLRVKSLRQVITAASDGAISVYAAERYLVTNS</sequence>
<dbReference type="AlphaFoldDB" id="A0A3P7PW07"/>
<reference evidence="10 11" key="1">
    <citation type="submission" date="2018-09" db="EMBL/GenBank/DDBJ databases">
        <authorList>
            <person name="Postec A."/>
        </authorList>
    </citation>
    <scope>NUCLEOTIDE SEQUENCE [LARGE SCALE GENOMIC DNA]</scope>
    <source>
        <strain evidence="10">70B-A</strain>
    </source>
</reference>
<comment type="subunit">
    <text evidence="7">Homodimer.</text>
</comment>
<dbReference type="PANTHER" id="PTHR48105">
    <property type="entry name" value="THIOREDOXIN REDUCTASE 1-RELATED-RELATED"/>
    <property type="match status" value="1"/>
</dbReference>
<dbReference type="Proteomes" id="UP000279029">
    <property type="component" value="Chromosome"/>
</dbReference>
<dbReference type="GO" id="GO:0019430">
    <property type="term" value="P:removal of superoxide radicals"/>
    <property type="evidence" value="ECO:0007669"/>
    <property type="project" value="UniProtKB-UniRule"/>
</dbReference>
<name>A0A3P7PW07_9FIRM</name>
<dbReference type="NCBIfam" id="TIGR01292">
    <property type="entry name" value="TRX_reduct"/>
    <property type="match status" value="1"/>
</dbReference>
<comment type="catalytic activity">
    <reaction evidence="7">
        <text>[thioredoxin]-dithiol + NADP(+) = [thioredoxin]-disulfide + NADPH + H(+)</text>
        <dbReference type="Rhea" id="RHEA:20345"/>
        <dbReference type="Rhea" id="RHEA-COMP:10698"/>
        <dbReference type="Rhea" id="RHEA-COMP:10700"/>
        <dbReference type="ChEBI" id="CHEBI:15378"/>
        <dbReference type="ChEBI" id="CHEBI:29950"/>
        <dbReference type="ChEBI" id="CHEBI:50058"/>
        <dbReference type="ChEBI" id="CHEBI:57783"/>
        <dbReference type="ChEBI" id="CHEBI:58349"/>
        <dbReference type="EC" id="1.8.1.9"/>
    </reaction>
</comment>
<dbReference type="RefSeq" id="WP_125136744.1">
    <property type="nucleotide sequence ID" value="NZ_LR130778.1"/>
</dbReference>
<keyword evidence="2 7" id="KW-0285">Flavoprotein</keyword>
<keyword evidence="11" id="KW-1185">Reference proteome</keyword>
<keyword evidence="3 7" id="KW-0274">FAD</keyword>
<dbReference type="KEGG" id="cbar:PATL70BA_1546"/>
<keyword evidence="6 7" id="KW-0676">Redox-active center</keyword>
<dbReference type="InterPro" id="IPR008255">
    <property type="entry name" value="Pyr_nucl-diS_OxRdtase_2_AS"/>
</dbReference>
<comment type="cofactor">
    <cofactor evidence="8">
        <name>FAD</name>
        <dbReference type="ChEBI" id="CHEBI:57692"/>
    </cofactor>
    <text evidence="8">Binds 1 FAD per subunit.</text>
</comment>
<evidence type="ECO:0000256" key="7">
    <source>
        <dbReference type="RuleBase" id="RU003880"/>
    </source>
</evidence>
<evidence type="ECO:0000256" key="5">
    <source>
        <dbReference type="ARBA" id="ARBA00023157"/>
    </source>
</evidence>
<dbReference type="EMBL" id="LR130778">
    <property type="protein sequence ID" value="VDN47431.1"/>
    <property type="molecule type" value="Genomic_DNA"/>
</dbReference>
<dbReference type="OrthoDB" id="9806179at2"/>
<evidence type="ECO:0000313" key="11">
    <source>
        <dbReference type="Proteomes" id="UP000279029"/>
    </source>
</evidence>
<dbReference type="GO" id="GO:0005737">
    <property type="term" value="C:cytoplasm"/>
    <property type="evidence" value="ECO:0007669"/>
    <property type="project" value="InterPro"/>
</dbReference>
<dbReference type="SUPFAM" id="SSF51905">
    <property type="entry name" value="FAD/NAD(P)-binding domain"/>
    <property type="match status" value="1"/>
</dbReference>
<evidence type="ECO:0000259" key="9">
    <source>
        <dbReference type="Pfam" id="PF07992"/>
    </source>
</evidence>
<dbReference type="GO" id="GO:0004791">
    <property type="term" value="F:thioredoxin-disulfide reductase (NADPH) activity"/>
    <property type="evidence" value="ECO:0007669"/>
    <property type="project" value="UniProtKB-UniRule"/>
</dbReference>
<evidence type="ECO:0000256" key="4">
    <source>
        <dbReference type="ARBA" id="ARBA00023002"/>
    </source>
</evidence>
<protein>
    <recommendedName>
        <fullName evidence="7">Thioredoxin reductase</fullName>
        <ecNumber evidence="7">1.8.1.9</ecNumber>
    </recommendedName>
</protein>
<comment type="similarity">
    <text evidence="1 7">Belongs to the class-II pyridine nucleotide-disulfide oxidoreductase family.</text>
</comment>
<dbReference type="PROSITE" id="PS00573">
    <property type="entry name" value="PYRIDINE_REDOX_2"/>
    <property type="match status" value="1"/>
</dbReference>
<evidence type="ECO:0000256" key="2">
    <source>
        <dbReference type="ARBA" id="ARBA00022630"/>
    </source>
</evidence>
<dbReference type="InterPro" id="IPR050097">
    <property type="entry name" value="Ferredoxin-NADP_redctase_2"/>
</dbReference>
<keyword evidence="8" id="KW-0521">NADP</keyword>
<dbReference type="PRINTS" id="PR00469">
    <property type="entry name" value="PNDRDTASEII"/>
</dbReference>
<dbReference type="EC" id="1.8.1.9" evidence="7"/>
<feature type="domain" description="FAD/NAD(P)-binding" evidence="9">
    <location>
        <begin position="6"/>
        <end position="291"/>
    </location>
</feature>
<dbReference type="InterPro" id="IPR023753">
    <property type="entry name" value="FAD/NAD-binding_dom"/>
</dbReference>
<accession>A0A3P7PW07</accession>
<proteinExistence type="inferred from homology"/>
<dbReference type="Pfam" id="PF07992">
    <property type="entry name" value="Pyr_redox_2"/>
    <property type="match status" value="1"/>
</dbReference>
<keyword evidence="4 7" id="KW-0560">Oxidoreductase</keyword>
<evidence type="ECO:0000256" key="1">
    <source>
        <dbReference type="ARBA" id="ARBA00009333"/>
    </source>
</evidence>
<dbReference type="Gene3D" id="3.50.50.60">
    <property type="entry name" value="FAD/NAD(P)-binding domain"/>
    <property type="match status" value="2"/>
</dbReference>
<dbReference type="InterPro" id="IPR005982">
    <property type="entry name" value="Thioredox_Rdtase"/>
</dbReference>
<evidence type="ECO:0000313" key="10">
    <source>
        <dbReference type="EMBL" id="VDN47431.1"/>
    </source>
</evidence>
<dbReference type="PRINTS" id="PR00368">
    <property type="entry name" value="FADPNR"/>
</dbReference>
<evidence type="ECO:0000256" key="3">
    <source>
        <dbReference type="ARBA" id="ARBA00022827"/>
    </source>
</evidence>
<evidence type="ECO:0000256" key="6">
    <source>
        <dbReference type="ARBA" id="ARBA00023284"/>
    </source>
</evidence>